<dbReference type="EMBL" id="KV424024">
    <property type="protein sequence ID" value="KZT54007.1"/>
    <property type="molecule type" value="Genomic_DNA"/>
</dbReference>
<reference evidence="1 2" key="1">
    <citation type="journal article" date="2016" name="Mol. Biol. Evol.">
        <title>Comparative Genomics of Early-Diverging Mushroom-Forming Fungi Provides Insights into the Origins of Lignocellulose Decay Capabilities.</title>
        <authorList>
            <person name="Nagy L.G."/>
            <person name="Riley R."/>
            <person name="Tritt A."/>
            <person name="Adam C."/>
            <person name="Daum C."/>
            <person name="Floudas D."/>
            <person name="Sun H."/>
            <person name="Yadav J.S."/>
            <person name="Pangilinan J."/>
            <person name="Larsson K.H."/>
            <person name="Matsuura K."/>
            <person name="Barry K."/>
            <person name="Labutti K."/>
            <person name="Kuo R."/>
            <person name="Ohm R.A."/>
            <person name="Bhattacharya S.S."/>
            <person name="Shirouzu T."/>
            <person name="Yoshinaga Y."/>
            <person name="Martin F.M."/>
            <person name="Grigoriev I.V."/>
            <person name="Hibbett D.S."/>
        </authorList>
    </citation>
    <scope>NUCLEOTIDE SEQUENCE [LARGE SCALE GENOMIC DNA]</scope>
    <source>
        <strain evidence="1 2">HHB12733</strain>
    </source>
</reference>
<dbReference type="Proteomes" id="UP000076842">
    <property type="component" value="Unassembled WGS sequence"/>
</dbReference>
<dbReference type="InParanoid" id="A0A165E366"/>
<evidence type="ECO:0000313" key="2">
    <source>
        <dbReference type="Proteomes" id="UP000076842"/>
    </source>
</evidence>
<evidence type="ECO:0000313" key="1">
    <source>
        <dbReference type="EMBL" id="KZT54007.1"/>
    </source>
</evidence>
<name>A0A165E366_9BASI</name>
<keyword evidence="2" id="KW-1185">Reference proteome</keyword>
<protein>
    <submittedName>
        <fullName evidence="1">Uncharacterized protein</fullName>
    </submittedName>
</protein>
<sequence>MAATITAVGGCYDWHATDASSRIRTCCIALPQSPASGNLAGLLQSDDILGILHYFLPRNSPEPDIGVYSITAKIANSKDQLVVGSAWNRDEFHFELHCLSLLPLEHQKLAIPPIINLSGPAVNINGRTFDMDLMPYISTAKKHARFRCYFPEEGRFFQSAPNMNANAMVCVTGTLIGEALQGEGSAEPARLSVRILEMDYLASSSTTSALSTAVTPSRSR</sequence>
<dbReference type="AlphaFoldDB" id="A0A165E366"/>
<accession>A0A165E366</accession>
<proteinExistence type="predicted"/>
<organism evidence="1 2">
    <name type="scientific">Calocera cornea HHB12733</name>
    <dbReference type="NCBI Taxonomy" id="1353952"/>
    <lineage>
        <taxon>Eukaryota</taxon>
        <taxon>Fungi</taxon>
        <taxon>Dikarya</taxon>
        <taxon>Basidiomycota</taxon>
        <taxon>Agaricomycotina</taxon>
        <taxon>Dacrymycetes</taxon>
        <taxon>Dacrymycetales</taxon>
        <taxon>Dacrymycetaceae</taxon>
        <taxon>Calocera</taxon>
    </lineage>
</organism>
<feature type="non-terminal residue" evidence="1">
    <location>
        <position position="220"/>
    </location>
</feature>
<gene>
    <name evidence="1" type="ORF">CALCODRAFT_485926</name>
</gene>